<dbReference type="SMART" id="SM00138">
    <property type="entry name" value="MeTrc"/>
    <property type="match status" value="1"/>
</dbReference>
<dbReference type="GO" id="GO:0032259">
    <property type="term" value="P:methylation"/>
    <property type="evidence" value="ECO:0007669"/>
    <property type="project" value="UniProtKB-KW"/>
</dbReference>
<evidence type="ECO:0000256" key="5">
    <source>
        <dbReference type="ARBA" id="ARBA00022691"/>
    </source>
</evidence>
<dbReference type="RefSeq" id="WP_068847254.1">
    <property type="nucleotide sequence ID" value="NZ_LYDR01000063.1"/>
</dbReference>
<dbReference type="EC" id="2.1.1.80" evidence="2"/>
<evidence type="ECO:0000256" key="3">
    <source>
        <dbReference type="ARBA" id="ARBA00022603"/>
    </source>
</evidence>
<dbReference type="InterPro" id="IPR029063">
    <property type="entry name" value="SAM-dependent_MTases_sf"/>
</dbReference>
<evidence type="ECO:0000256" key="2">
    <source>
        <dbReference type="ARBA" id="ARBA00012534"/>
    </source>
</evidence>
<name>A0A1C3EHP4_9PLAN</name>
<dbReference type="InterPro" id="IPR000780">
    <property type="entry name" value="CheR_MeTrfase"/>
</dbReference>
<gene>
    <name evidence="7" type="ORF">A6X21_20605</name>
</gene>
<keyword evidence="8" id="KW-1185">Reference proteome</keyword>
<protein>
    <recommendedName>
        <fullName evidence="2">protein-glutamate O-methyltransferase</fullName>
        <ecNumber evidence="2">2.1.1.80</ecNumber>
    </recommendedName>
</protein>
<dbReference type="PRINTS" id="PR00996">
    <property type="entry name" value="CHERMTFRASE"/>
</dbReference>
<dbReference type="GO" id="GO:0008983">
    <property type="term" value="F:protein-glutamate O-methyltransferase activity"/>
    <property type="evidence" value="ECO:0007669"/>
    <property type="project" value="UniProtKB-EC"/>
</dbReference>
<dbReference type="Proteomes" id="UP000094828">
    <property type="component" value="Unassembled WGS sequence"/>
</dbReference>
<accession>A0A1C3EHP4</accession>
<comment type="catalytic activity">
    <reaction evidence="1">
        <text>L-glutamyl-[protein] + S-adenosyl-L-methionine = [protein]-L-glutamate 5-O-methyl ester + S-adenosyl-L-homocysteine</text>
        <dbReference type="Rhea" id="RHEA:24452"/>
        <dbReference type="Rhea" id="RHEA-COMP:10208"/>
        <dbReference type="Rhea" id="RHEA-COMP:10311"/>
        <dbReference type="ChEBI" id="CHEBI:29973"/>
        <dbReference type="ChEBI" id="CHEBI:57856"/>
        <dbReference type="ChEBI" id="CHEBI:59789"/>
        <dbReference type="ChEBI" id="CHEBI:82795"/>
        <dbReference type="EC" id="2.1.1.80"/>
    </reaction>
</comment>
<sequence>MTIDSNDYDFLSALVARRSGLALGSGKEYLLEARLIPIANSLGMPSLVELVRHLRVRRDESLEATITEAMTTNETLFFRDKTPFEELKEQILPELIANRQTSRRLRIWSAAASTGQEAYSLLMTIRESFPQLSTWRIEVIGTDISQQALSKARQGIYSQFEVQRGLPIQLLVKYFQQVPEGWQISQELRNAVTFKPLNLLENLSSLGEFDIIFCRNVLIYFEQANKTTILDRMERQLRPDGYLVLGAAETVLGVTNRFQRVRSCKSAVYAPTRQFQTV</sequence>
<feature type="domain" description="CheR-type methyltransferase" evidence="6">
    <location>
        <begin position="1"/>
        <end position="278"/>
    </location>
</feature>
<comment type="caution">
    <text evidence="7">The sequence shown here is derived from an EMBL/GenBank/DDBJ whole genome shotgun (WGS) entry which is preliminary data.</text>
</comment>
<dbReference type="PROSITE" id="PS50123">
    <property type="entry name" value="CHER"/>
    <property type="match status" value="1"/>
</dbReference>
<evidence type="ECO:0000259" key="6">
    <source>
        <dbReference type="PROSITE" id="PS50123"/>
    </source>
</evidence>
<dbReference type="EMBL" id="LYDR01000063">
    <property type="protein sequence ID" value="ODA32743.1"/>
    <property type="molecule type" value="Genomic_DNA"/>
</dbReference>
<dbReference type="PANTHER" id="PTHR24422">
    <property type="entry name" value="CHEMOTAXIS PROTEIN METHYLTRANSFERASE"/>
    <property type="match status" value="1"/>
</dbReference>
<evidence type="ECO:0000313" key="7">
    <source>
        <dbReference type="EMBL" id="ODA32743.1"/>
    </source>
</evidence>
<dbReference type="STRING" id="1841610.A6X21_20605"/>
<dbReference type="PANTHER" id="PTHR24422:SF21">
    <property type="entry name" value="CHEMOTAXIS PROTEIN METHYLTRANSFERASE 1"/>
    <property type="match status" value="1"/>
</dbReference>
<dbReference type="InterPro" id="IPR050903">
    <property type="entry name" value="Bact_Chemotaxis_MeTrfase"/>
</dbReference>
<dbReference type="Pfam" id="PF01739">
    <property type="entry name" value="CheR"/>
    <property type="match status" value="1"/>
</dbReference>
<dbReference type="Pfam" id="PF03705">
    <property type="entry name" value="CheR_N"/>
    <property type="match status" value="1"/>
</dbReference>
<dbReference type="InterPro" id="IPR022642">
    <property type="entry name" value="CheR_C"/>
</dbReference>
<dbReference type="InterPro" id="IPR022641">
    <property type="entry name" value="CheR_N"/>
</dbReference>
<dbReference type="Gene3D" id="3.40.50.150">
    <property type="entry name" value="Vaccinia Virus protein VP39"/>
    <property type="match status" value="1"/>
</dbReference>
<evidence type="ECO:0000256" key="1">
    <source>
        <dbReference type="ARBA" id="ARBA00001541"/>
    </source>
</evidence>
<dbReference type="AlphaFoldDB" id="A0A1C3EHP4"/>
<dbReference type="SUPFAM" id="SSF53335">
    <property type="entry name" value="S-adenosyl-L-methionine-dependent methyltransferases"/>
    <property type="match status" value="1"/>
</dbReference>
<evidence type="ECO:0000256" key="4">
    <source>
        <dbReference type="ARBA" id="ARBA00022679"/>
    </source>
</evidence>
<keyword evidence="3" id="KW-0489">Methyltransferase</keyword>
<dbReference type="Gene3D" id="1.10.155.10">
    <property type="entry name" value="Chemotaxis receptor methyltransferase CheR, N-terminal domain"/>
    <property type="match status" value="1"/>
</dbReference>
<dbReference type="OrthoDB" id="288469at2"/>
<reference evidence="7 8" key="1">
    <citation type="submission" date="2016-05" db="EMBL/GenBank/DDBJ databases">
        <title>Genomic and physiological characterization of Planctopirus sp. isolated from fresh water lake.</title>
        <authorList>
            <person name="Subhash Y."/>
            <person name="Ramana C."/>
        </authorList>
    </citation>
    <scope>NUCLEOTIDE SEQUENCE [LARGE SCALE GENOMIC DNA]</scope>
    <source>
        <strain evidence="7 8">JC280</strain>
    </source>
</reference>
<evidence type="ECO:0000313" key="8">
    <source>
        <dbReference type="Proteomes" id="UP000094828"/>
    </source>
</evidence>
<keyword evidence="4" id="KW-0808">Transferase</keyword>
<dbReference type="SUPFAM" id="SSF47757">
    <property type="entry name" value="Chemotaxis receptor methyltransferase CheR, N-terminal domain"/>
    <property type="match status" value="1"/>
</dbReference>
<proteinExistence type="predicted"/>
<organism evidence="7 8">
    <name type="scientific">Planctopirus hydrillae</name>
    <dbReference type="NCBI Taxonomy" id="1841610"/>
    <lineage>
        <taxon>Bacteria</taxon>
        <taxon>Pseudomonadati</taxon>
        <taxon>Planctomycetota</taxon>
        <taxon>Planctomycetia</taxon>
        <taxon>Planctomycetales</taxon>
        <taxon>Planctomycetaceae</taxon>
        <taxon>Planctopirus</taxon>
    </lineage>
</organism>
<dbReference type="InterPro" id="IPR036804">
    <property type="entry name" value="CheR_N_sf"/>
</dbReference>
<keyword evidence="5" id="KW-0949">S-adenosyl-L-methionine</keyword>